<keyword evidence="1" id="KW-0285">Flavoprotein</keyword>
<feature type="domain" description="FAD-binding PCMH-type" evidence="3">
    <location>
        <begin position="1"/>
        <end position="171"/>
    </location>
</feature>
<evidence type="ECO:0000313" key="5">
    <source>
        <dbReference type="Proteomes" id="UP001243420"/>
    </source>
</evidence>
<organism evidence="4 5">
    <name type="scientific">Jannaschia ovalis</name>
    <dbReference type="NCBI Taxonomy" id="3038773"/>
    <lineage>
        <taxon>Bacteria</taxon>
        <taxon>Pseudomonadati</taxon>
        <taxon>Pseudomonadota</taxon>
        <taxon>Alphaproteobacteria</taxon>
        <taxon>Rhodobacterales</taxon>
        <taxon>Roseobacteraceae</taxon>
        <taxon>Jannaschia</taxon>
    </lineage>
</organism>
<dbReference type="InterPro" id="IPR036318">
    <property type="entry name" value="FAD-bd_PCMH-like_sf"/>
</dbReference>
<dbReference type="PROSITE" id="PS51387">
    <property type="entry name" value="FAD_PCMH"/>
    <property type="match status" value="1"/>
</dbReference>
<evidence type="ECO:0000256" key="2">
    <source>
        <dbReference type="ARBA" id="ARBA00022827"/>
    </source>
</evidence>
<evidence type="ECO:0000256" key="1">
    <source>
        <dbReference type="ARBA" id="ARBA00022630"/>
    </source>
</evidence>
<dbReference type="InterPro" id="IPR016169">
    <property type="entry name" value="FAD-bd_PCMH_sub2"/>
</dbReference>
<dbReference type="Gene3D" id="3.30.465.10">
    <property type="match status" value="1"/>
</dbReference>
<dbReference type="RefSeq" id="WP_279967397.1">
    <property type="nucleotide sequence ID" value="NZ_CP122537.1"/>
</dbReference>
<keyword evidence="5" id="KW-1185">Reference proteome</keyword>
<evidence type="ECO:0000313" key="4">
    <source>
        <dbReference type="EMBL" id="WGH80322.1"/>
    </source>
</evidence>
<dbReference type="SUPFAM" id="SSF56176">
    <property type="entry name" value="FAD-binding/transporter-associated domain-like"/>
    <property type="match status" value="1"/>
</dbReference>
<proteinExistence type="predicted"/>
<dbReference type="InterPro" id="IPR006094">
    <property type="entry name" value="Oxid_FAD_bind_N"/>
</dbReference>
<dbReference type="PANTHER" id="PTHR11748">
    <property type="entry name" value="D-LACTATE DEHYDROGENASE"/>
    <property type="match status" value="1"/>
</dbReference>
<evidence type="ECO:0000259" key="3">
    <source>
        <dbReference type="PROSITE" id="PS51387"/>
    </source>
</evidence>
<gene>
    <name evidence="4" type="ORF">P8627_04775</name>
</gene>
<dbReference type="SUPFAM" id="SSF55103">
    <property type="entry name" value="FAD-linked oxidases, C-terminal domain"/>
    <property type="match status" value="1"/>
</dbReference>
<dbReference type="InterPro" id="IPR016164">
    <property type="entry name" value="FAD-linked_Oxase-like_C"/>
</dbReference>
<reference evidence="4 5" key="1">
    <citation type="submission" date="2023-04" db="EMBL/GenBank/DDBJ databases">
        <title>Jannaschia ovalis sp. nov., a marine bacterium isolated from sea tidal flat.</title>
        <authorList>
            <person name="Kwon D.Y."/>
            <person name="Kim J.-J."/>
        </authorList>
    </citation>
    <scope>NUCLEOTIDE SEQUENCE [LARGE SCALE GENOMIC DNA]</scope>
    <source>
        <strain evidence="4 5">GRR-S6-38</strain>
    </source>
</reference>
<dbReference type="EMBL" id="CP122537">
    <property type="protein sequence ID" value="WGH80322.1"/>
    <property type="molecule type" value="Genomic_DNA"/>
</dbReference>
<dbReference type="Pfam" id="PF01565">
    <property type="entry name" value="FAD_binding_4"/>
    <property type="match status" value="1"/>
</dbReference>
<dbReference type="PANTHER" id="PTHR11748:SF103">
    <property type="entry name" value="GLYCOLATE OXIDASE SUBUNIT GLCE"/>
    <property type="match status" value="1"/>
</dbReference>
<sequence>MTPQTEDHLAEIIRGANAPVAVRGGATRHHPGDGEALSTAGLSGITLYEPGALTLVARAGTPMAEIEAALAAENQRLPFEPMDYRTLLGTEGAPTIGGAVAMNVSGPRRVQAGACRDSLIGVRFVDGTGTVVKNGGRVMKNVTGYDLVKLLAGSRGSLGVLTEVAFKVLPAAEDAACVLVAGLDLPQAVAAMSRALGSPYEVSGAAHVPVGLDGAPVTMLRVEGLAASVAYRAGALRDLMAPFGPAEIETRSGAEGGPGVQTGWAWIRDAAMFAGTDEDVWRIHCRPSHAAELAARTGSDRLLLDWGGGLIWVGLPAGTDLRARLADFAGHATRMRGEGPGARPQQPAPVAALEGAIREKFDPKGLFRGTA</sequence>
<protein>
    <submittedName>
        <fullName evidence="4">FAD-binding protein</fullName>
    </submittedName>
</protein>
<dbReference type="InterPro" id="IPR016166">
    <property type="entry name" value="FAD-bd_PCMH"/>
</dbReference>
<keyword evidence="2" id="KW-0274">FAD</keyword>
<name>A0ABY8LG93_9RHOB</name>
<accession>A0ABY8LG93</accession>
<dbReference type="Proteomes" id="UP001243420">
    <property type="component" value="Chromosome"/>
</dbReference>